<organism evidence="2 3">
    <name type="scientific">Bradyrhizobium retamae</name>
    <dbReference type="NCBI Taxonomy" id="1300035"/>
    <lineage>
        <taxon>Bacteria</taxon>
        <taxon>Pseudomonadati</taxon>
        <taxon>Pseudomonadota</taxon>
        <taxon>Alphaproteobacteria</taxon>
        <taxon>Hyphomicrobiales</taxon>
        <taxon>Nitrobacteraceae</taxon>
        <taxon>Bradyrhizobium</taxon>
    </lineage>
</organism>
<keyword evidence="3" id="KW-1185">Reference proteome</keyword>
<comment type="caution">
    <text evidence="2">The sequence shown here is derived from an EMBL/GenBank/DDBJ whole genome shotgun (WGS) entry which is preliminary data.</text>
</comment>
<evidence type="ECO:0000313" key="3">
    <source>
        <dbReference type="Proteomes" id="UP000052023"/>
    </source>
</evidence>
<evidence type="ECO:0000313" key="2">
    <source>
        <dbReference type="EMBL" id="KRR17559.1"/>
    </source>
</evidence>
<name>A0A0R3MBI0_9BRAD</name>
<feature type="compositionally biased region" description="Polar residues" evidence="1">
    <location>
        <begin position="104"/>
        <end position="117"/>
    </location>
</feature>
<proteinExistence type="predicted"/>
<dbReference type="Proteomes" id="UP000052023">
    <property type="component" value="Unassembled WGS sequence"/>
</dbReference>
<gene>
    <name evidence="2" type="ORF">CQ13_36140</name>
</gene>
<dbReference type="EMBL" id="LLYA01000209">
    <property type="protein sequence ID" value="KRR17559.1"/>
    <property type="molecule type" value="Genomic_DNA"/>
</dbReference>
<feature type="region of interest" description="Disordered" evidence="1">
    <location>
        <begin position="81"/>
        <end position="131"/>
    </location>
</feature>
<accession>A0A0R3MBI0</accession>
<evidence type="ECO:0000256" key="1">
    <source>
        <dbReference type="SAM" id="MobiDB-lite"/>
    </source>
</evidence>
<protein>
    <submittedName>
        <fullName evidence="2">Uncharacterized protein</fullName>
    </submittedName>
</protein>
<reference evidence="2 3" key="1">
    <citation type="submission" date="2014-03" db="EMBL/GenBank/DDBJ databases">
        <title>Bradyrhizobium valentinum sp. nov., isolated from effective nodules of Lupinus mariae-josephae, a lupine endemic of basic-lime soils in Eastern Spain.</title>
        <authorList>
            <person name="Duran D."/>
            <person name="Rey L."/>
            <person name="Navarro A."/>
            <person name="Busquets A."/>
            <person name="Imperial J."/>
            <person name="Ruiz-Argueso T."/>
        </authorList>
    </citation>
    <scope>NUCLEOTIDE SEQUENCE [LARGE SCALE GENOMIC DNA]</scope>
    <source>
        <strain evidence="2 3">Ro19</strain>
    </source>
</reference>
<sequence length="131" mass="14625">MLPRTDRCAGSWTQNEAPRVLSLPKAKAALVWYLPTCCEHDIAHENARQFAASRLPKSCDATYWRLDLAPEALLRRFAAAPAPARKHPKFVAARPHQEYPAASTPATNTAKRSSFRSINMPRKRLASETIS</sequence>
<dbReference type="AlphaFoldDB" id="A0A0R3MBI0"/>